<dbReference type="InterPro" id="IPR004119">
    <property type="entry name" value="EcKL"/>
</dbReference>
<reference evidence="1 2" key="1">
    <citation type="submission" date="2015-09" db="EMBL/GenBank/DDBJ databases">
        <title>Draft genome of the scarab beetle Oryctes borbonicus.</title>
        <authorList>
            <person name="Meyer J.M."/>
            <person name="Markov G.V."/>
            <person name="Baskaran P."/>
            <person name="Herrmann M."/>
            <person name="Sommer R.J."/>
            <person name="Roedelsperger C."/>
        </authorList>
    </citation>
    <scope>NUCLEOTIDE SEQUENCE [LARGE SCALE GENOMIC DNA]</scope>
    <source>
        <strain evidence="1">OB123</strain>
        <tissue evidence="1">Whole animal</tissue>
    </source>
</reference>
<dbReference type="PANTHER" id="PTHR11012:SF30">
    <property type="entry name" value="PROTEIN KINASE-LIKE DOMAIN-CONTAINING"/>
    <property type="match status" value="1"/>
</dbReference>
<proteinExistence type="predicted"/>
<dbReference type="AlphaFoldDB" id="A0A0T6ATF5"/>
<evidence type="ECO:0008006" key="3">
    <source>
        <dbReference type="Google" id="ProtNLM"/>
    </source>
</evidence>
<organism evidence="1 2">
    <name type="scientific">Oryctes borbonicus</name>
    <dbReference type="NCBI Taxonomy" id="1629725"/>
    <lineage>
        <taxon>Eukaryota</taxon>
        <taxon>Metazoa</taxon>
        <taxon>Ecdysozoa</taxon>
        <taxon>Arthropoda</taxon>
        <taxon>Hexapoda</taxon>
        <taxon>Insecta</taxon>
        <taxon>Pterygota</taxon>
        <taxon>Neoptera</taxon>
        <taxon>Endopterygota</taxon>
        <taxon>Coleoptera</taxon>
        <taxon>Polyphaga</taxon>
        <taxon>Scarabaeiformia</taxon>
        <taxon>Scarabaeidae</taxon>
        <taxon>Dynastinae</taxon>
        <taxon>Oryctes</taxon>
    </lineage>
</organism>
<dbReference type="Pfam" id="PF02958">
    <property type="entry name" value="EcKL"/>
    <property type="match status" value="1"/>
</dbReference>
<keyword evidence="2" id="KW-1185">Reference proteome</keyword>
<dbReference type="EMBL" id="LJIG01022849">
    <property type="protein sequence ID" value="KRT78401.1"/>
    <property type="molecule type" value="Genomic_DNA"/>
</dbReference>
<dbReference type="SUPFAM" id="SSF56112">
    <property type="entry name" value="Protein kinase-like (PK-like)"/>
    <property type="match status" value="1"/>
</dbReference>
<dbReference type="OrthoDB" id="8114163at2759"/>
<dbReference type="InterPro" id="IPR011009">
    <property type="entry name" value="Kinase-like_dom_sf"/>
</dbReference>
<dbReference type="PANTHER" id="PTHR11012">
    <property type="entry name" value="PROTEIN KINASE-LIKE DOMAIN-CONTAINING"/>
    <property type="match status" value="1"/>
</dbReference>
<accession>A0A0T6ATF5</accession>
<evidence type="ECO:0000313" key="1">
    <source>
        <dbReference type="EMBL" id="KRT78401.1"/>
    </source>
</evidence>
<name>A0A0T6ATF5_9SCAR</name>
<feature type="non-terminal residue" evidence="1">
    <location>
        <position position="1"/>
    </location>
</feature>
<protein>
    <recommendedName>
        <fullName evidence="3">CHK kinase-like domain-containing protein</fullName>
    </recommendedName>
</protein>
<dbReference type="Proteomes" id="UP000051574">
    <property type="component" value="Unassembled WGS sequence"/>
</dbReference>
<comment type="caution">
    <text evidence="1">The sequence shown here is derived from an EMBL/GenBank/DDBJ whole genome shotgun (WGS) entry which is preliminary data.</text>
</comment>
<evidence type="ECO:0000313" key="2">
    <source>
        <dbReference type="Proteomes" id="UP000051574"/>
    </source>
</evidence>
<gene>
    <name evidence="1" type="ORF">AMK59_7341</name>
</gene>
<sequence>LLIDWQLLRQASPVFDISYFFYTISSQEGLDNLNHYLELYYQELRERIKGLGSDPDTLYPLHVFRKEWKENSKYGFAMAFMLVRMMLSADDEIVSMEGLDFGNAEDMQRMYPKLKEEDEFIRRMKALAEHMIKNDFL</sequence>